<dbReference type="NCBIfam" id="TIGR01470">
    <property type="entry name" value="cysG_Nterm"/>
    <property type="match status" value="1"/>
</dbReference>
<dbReference type="RefSeq" id="WP_425345994.1">
    <property type="nucleotide sequence ID" value="NZ_JBGUBD010000007.1"/>
</dbReference>
<reference evidence="7 8" key="1">
    <citation type="submission" date="2024-08" db="EMBL/GenBank/DDBJ databases">
        <title>Whole-genome sequencing of halo(alkali)philic microorganisms from hypersaline lakes.</title>
        <authorList>
            <person name="Sorokin D.Y."/>
            <person name="Merkel A.Y."/>
            <person name="Messina E."/>
            <person name="Yakimov M."/>
        </authorList>
    </citation>
    <scope>NUCLEOTIDE SEQUENCE [LARGE SCALE GENOMIC DNA]</scope>
    <source>
        <strain evidence="7 8">AB-hyl4</strain>
    </source>
</reference>
<keyword evidence="5" id="KW-0627">Porphyrin biosynthesis</keyword>
<name>A0ABV4U8K0_9BACT</name>
<evidence type="ECO:0000256" key="2">
    <source>
        <dbReference type="ARBA" id="ARBA00012400"/>
    </source>
</evidence>
<comment type="catalytic activity">
    <reaction evidence="6">
        <text>precorrin-2 + NAD(+) = sirohydrochlorin + NADH + 2 H(+)</text>
        <dbReference type="Rhea" id="RHEA:15613"/>
        <dbReference type="ChEBI" id="CHEBI:15378"/>
        <dbReference type="ChEBI" id="CHEBI:57540"/>
        <dbReference type="ChEBI" id="CHEBI:57945"/>
        <dbReference type="ChEBI" id="CHEBI:58351"/>
        <dbReference type="ChEBI" id="CHEBI:58827"/>
        <dbReference type="EC" id="1.3.1.76"/>
    </reaction>
</comment>
<dbReference type="InterPro" id="IPR006367">
    <property type="entry name" value="Sirohaem_synthase_N"/>
</dbReference>
<proteinExistence type="predicted"/>
<evidence type="ECO:0000256" key="4">
    <source>
        <dbReference type="ARBA" id="ARBA00023027"/>
    </source>
</evidence>
<organism evidence="7 8">
    <name type="scientific">Natronomicrosphaera hydrolytica</name>
    <dbReference type="NCBI Taxonomy" id="3242702"/>
    <lineage>
        <taxon>Bacteria</taxon>
        <taxon>Pseudomonadati</taxon>
        <taxon>Planctomycetota</taxon>
        <taxon>Phycisphaerae</taxon>
        <taxon>Phycisphaerales</taxon>
        <taxon>Phycisphaeraceae</taxon>
        <taxon>Natronomicrosphaera</taxon>
    </lineage>
</organism>
<accession>A0ABV4U8K0</accession>
<dbReference type="SUPFAM" id="SSF75615">
    <property type="entry name" value="Siroheme synthase middle domains-like"/>
    <property type="match status" value="1"/>
</dbReference>
<dbReference type="PANTHER" id="PTHR35330">
    <property type="entry name" value="SIROHEME BIOSYNTHESIS PROTEIN MET8"/>
    <property type="match status" value="1"/>
</dbReference>
<dbReference type="PANTHER" id="PTHR35330:SF1">
    <property type="entry name" value="SIROHEME BIOSYNTHESIS PROTEIN MET8"/>
    <property type="match status" value="1"/>
</dbReference>
<dbReference type="InterPro" id="IPR036291">
    <property type="entry name" value="NAD(P)-bd_dom_sf"/>
</dbReference>
<dbReference type="InterPro" id="IPR042518">
    <property type="entry name" value="SirC_C"/>
</dbReference>
<dbReference type="InterPro" id="IPR028161">
    <property type="entry name" value="Met8-like"/>
</dbReference>
<sequence length="207" mass="22105">MPSHLPIMLKLSGRRCVIVGGGPVALRRAQAMLDCDADVTVIAPQIDDALAALPDLIVHQRPYEPGDLADAVLVVVATDDPAVNDRVARDADERGVLVNRADDPAAGDVAIPAHAHHGPITLAVYTAGRSASAAATIRRSLSDQLDPDWPRLLEAVGLYREQIQARVADPAERHARLRRLTDADAMAILKAQGVDALHARCRAIVQN</sequence>
<evidence type="ECO:0000256" key="6">
    <source>
        <dbReference type="ARBA" id="ARBA00047561"/>
    </source>
</evidence>
<evidence type="ECO:0000313" key="7">
    <source>
        <dbReference type="EMBL" id="MFA9479066.1"/>
    </source>
</evidence>
<dbReference type="Gene3D" id="3.40.50.720">
    <property type="entry name" value="NAD(P)-binding Rossmann-like Domain"/>
    <property type="match status" value="1"/>
</dbReference>
<dbReference type="Pfam" id="PF13241">
    <property type="entry name" value="NAD_binding_7"/>
    <property type="match status" value="1"/>
</dbReference>
<keyword evidence="8" id="KW-1185">Reference proteome</keyword>
<keyword evidence="3" id="KW-0560">Oxidoreductase</keyword>
<keyword evidence="4" id="KW-0520">NAD</keyword>
<dbReference type="Gene3D" id="1.10.8.610">
    <property type="entry name" value="SirC, precorrin-2 dehydrogenase, C-terminal helical domain-like"/>
    <property type="match status" value="1"/>
</dbReference>
<evidence type="ECO:0000313" key="8">
    <source>
        <dbReference type="Proteomes" id="UP001575105"/>
    </source>
</evidence>
<gene>
    <name evidence="7" type="ORF">ACERK3_12310</name>
</gene>
<dbReference type="EC" id="1.3.1.76" evidence="2"/>
<comment type="pathway">
    <text evidence="1">Porphyrin-containing compound metabolism; siroheme biosynthesis; sirohydrochlorin from precorrin-2: step 1/1.</text>
</comment>
<evidence type="ECO:0000256" key="3">
    <source>
        <dbReference type="ARBA" id="ARBA00023002"/>
    </source>
</evidence>
<dbReference type="Proteomes" id="UP001575105">
    <property type="component" value="Unassembled WGS sequence"/>
</dbReference>
<dbReference type="EMBL" id="JBGUBD010000007">
    <property type="protein sequence ID" value="MFA9479066.1"/>
    <property type="molecule type" value="Genomic_DNA"/>
</dbReference>
<comment type="caution">
    <text evidence="7">The sequence shown here is derived from an EMBL/GenBank/DDBJ whole genome shotgun (WGS) entry which is preliminary data.</text>
</comment>
<dbReference type="SUPFAM" id="SSF51735">
    <property type="entry name" value="NAD(P)-binding Rossmann-fold domains"/>
    <property type="match status" value="1"/>
</dbReference>
<evidence type="ECO:0000256" key="5">
    <source>
        <dbReference type="ARBA" id="ARBA00023244"/>
    </source>
</evidence>
<protein>
    <recommendedName>
        <fullName evidence="2">precorrin-2 dehydrogenase</fullName>
        <ecNumber evidence="2">1.3.1.76</ecNumber>
    </recommendedName>
</protein>
<evidence type="ECO:0000256" key="1">
    <source>
        <dbReference type="ARBA" id="ARBA00005010"/>
    </source>
</evidence>